<dbReference type="EMBL" id="WDED01000006">
    <property type="protein sequence ID" value="KAB6149025.1"/>
    <property type="molecule type" value="Genomic_DNA"/>
</dbReference>
<dbReference type="Pfam" id="PF18206">
    <property type="entry name" value="Porphyrn_cat_1"/>
    <property type="match status" value="1"/>
</dbReference>
<dbReference type="AlphaFoldDB" id="A0A7J5Q038"/>
<organism evidence="4 6">
    <name type="scientific">Bacteroides xylanisolvens</name>
    <dbReference type="NCBI Taxonomy" id="371601"/>
    <lineage>
        <taxon>Bacteria</taxon>
        <taxon>Pseudomonadati</taxon>
        <taxon>Bacteroidota</taxon>
        <taxon>Bacteroidia</taxon>
        <taxon>Bacteroidales</taxon>
        <taxon>Bacteroidaceae</taxon>
        <taxon>Bacteroides</taxon>
    </lineage>
</organism>
<feature type="domain" description="Beta-porphyranase A C-terminal" evidence="2">
    <location>
        <begin position="516"/>
        <end position="607"/>
    </location>
</feature>
<sequence length="611" mass="69966">MRLLLFFCLLGCVSVKAQEVKIDIDLSSFKTYGATSALEREKFFNSHNSPGGEFTAQEWDFLKSIKFGMGRCFMSPNPGSSVACGVTGDEIRKKGERWGASFKKLPMYNSSAMEEIILTSHPTPGKGGSKNYAFHWKGLGADYSPEAKIMADFLKYYFVENGISLPRYIEPMNEPYVHANDYKNVWAKDSDVRVEMARYHKMMAQELHKQFPNVKVGGFASAWPYLEGFNSDFEHWNSRMKMFIDTVGKELDFVSFHIYDGMNVKGEDCFRSGSNMEAIMDIIEGYCAIKFGKPLPLLISEHGMTRKDWLTQAYSEERDWKILRSVNHQTMQFMQRPGNILKCIPFFSGKATWRKDPNPYPWVISRKNKDGDWEWTHLIKYFQFWKDLSGKYVDAQSSDPDILSLAFLDKKRLSVVLNNLEDDKNLELNLCNAHGRKIKSVKLRRLYEREGIPVLEDTDYSGEQVRLTLRRDETVIVSFEYNQALHPSSTLDNRKYYATEYLKAVKAGEANSFCVKIDSGKKKRALLQVGIARPHKKSILPAQLCLNGKKYIIPDNWKGYDQADRIKEGFFGVVDIPVAIEDLKNDNEVSLIFDTEGGTVSTVALNIDYVL</sequence>
<evidence type="ECO:0008006" key="7">
    <source>
        <dbReference type="Google" id="ProtNLM"/>
    </source>
</evidence>
<dbReference type="Proteomes" id="UP000434604">
    <property type="component" value="Unassembled WGS sequence"/>
</dbReference>
<proteinExistence type="predicted"/>
<feature type="domain" description="Porphyranase beta-sandwich" evidence="3">
    <location>
        <begin position="401"/>
        <end position="503"/>
    </location>
</feature>
<comment type="caution">
    <text evidence="4">The sequence shown here is derived from an EMBL/GenBank/DDBJ whole genome shotgun (WGS) entry which is preliminary data.</text>
</comment>
<evidence type="ECO:0000313" key="4">
    <source>
        <dbReference type="EMBL" id="KAB6149025.1"/>
    </source>
</evidence>
<reference evidence="5" key="2">
    <citation type="submission" date="2023-08" db="EMBL/GenBank/DDBJ databases">
        <title>Mucin Metabolism Genes Underlie the Key Renovations of Bacteroides xylanisolvens Genomes in Captive Great Apes.</title>
        <authorList>
            <person name="Nishida A.H."/>
        </authorList>
    </citation>
    <scope>NUCLEOTIDE SEQUENCE</scope>
    <source>
        <strain evidence="5">P13.H9</strain>
    </source>
</reference>
<name>A0A7J5Q038_9BACE</name>
<evidence type="ECO:0000313" key="6">
    <source>
        <dbReference type="Proteomes" id="UP000434604"/>
    </source>
</evidence>
<accession>A0A7J5Q038</accession>
<dbReference type="Gene3D" id="2.60.120.1200">
    <property type="match status" value="1"/>
</dbReference>
<dbReference type="InterPro" id="IPR013780">
    <property type="entry name" value="Glyco_hydro_b"/>
</dbReference>
<dbReference type="SUPFAM" id="SSF51445">
    <property type="entry name" value="(Trans)glycosidases"/>
    <property type="match status" value="1"/>
</dbReference>
<dbReference type="Pfam" id="PF18040">
    <property type="entry name" value="BPA_C"/>
    <property type="match status" value="1"/>
</dbReference>
<dbReference type="InterPro" id="IPR017853">
    <property type="entry name" value="GH"/>
</dbReference>
<dbReference type="Gene3D" id="3.20.20.80">
    <property type="entry name" value="Glycosidases"/>
    <property type="match status" value="1"/>
</dbReference>
<dbReference type="Proteomes" id="UP001198461">
    <property type="component" value="Unassembled WGS sequence"/>
</dbReference>
<dbReference type="CDD" id="cd21510">
    <property type="entry name" value="agarase_cat"/>
    <property type="match status" value="1"/>
</dbReference>
<dbReference type="InterPro" id="IPR040527">
    <property type="entry name" value="Beta-sand_Porphyrn"/>
</dbReference>
<feature type="chain" id="PRO_5042752630" description="Beta-porphyranase A" evidence="1">
    <location>
        <begin position="18"/>
        <end position="611"/>
    </location>
</feature>
<gene>
    <name evidence="4" type="ORF">GA398_05815</name>
    <name evidence="5" type="ORF">LD004_05555</name>
</gene>
<evidence type="ECO:0000259" key="3">
    <source>
        <dbReference type="Pfam" id="PF18206"/>
    </source>
</evidence>
<protein>
    <recommendedName>
        <fullName evidence="7">Beta-porphyranase A</fullName>
    </recommendedName>
</protein>
<reference evidence="4 6" key="1">
    <citation type="journal article" date="2019" name="Nat. Med.">
        <title>A library of human gut bacterial isolates paired with longitudinal multiomics data enables mechanistic microbiome research.</title>
        <authorList>
            <person name="Poyet M."/>
            <person name="Groussin M."/>
            <person name="Gibbons S.M."/>
            <person name="Avila-Pacheco J."/>
            <person name="Jiang X."/>
            <person name="Kearney S.M."/>
            <person name="Perrotta A.R."/>
            <person name="Berdy B."/>
            <person name="Zhao S."/>
            <person name="Lieberman T.D."/>
            <person name="Swanson P.K."/>
            <person name="Smith M."/>
            <person name="Roesemann S."/>
            <person name="Alexander J.E."/>
            <person name="Rich S.A."/>
            <person name="Livny J."/>
            <person name="Vlamakis H."/>
            <person name="Clish C."/>
            <person name="Bullock K."/>
            <person name="Deik A."/>
            <person name="Scott J."/>
            <person name="Pierce K.A."/>
            <person name="Xavier R.J."/>
            <person name="Alm E.J."/>
        </authorList>
    </citation>
    <scope>NUCLEOTIDE SEQUENCE [LARGE SCALE GENOMIC DNA]</scope>
    <source>
        <strain evidence="4 6">BIOML-A58</strain>
    </source>
</reference>
<dbReference type="EMBL" id="JAIWYE010000012">
    <property type="protein sequence ID" value="MCA4703079.1"/>
    <property type="molecule type" value="Genomic_DNA"/>
</dbReference>
<dbReference type="InterPro" id="IPR041224">
    <property type="entry name" value="BPA_C"/>
</dbReference>
<evidence type="ECO:0000259" key="2">
    <source>
        <dbReference type="Pfam" id="PF18040"/>
    </source>
</evidence>
<keyword evidence="1" id="KW-0732">Signal</keyword>
<evidence type="ECO:0000256" key="1">
    <source>
        <dbReference type="SAM" id="SignalP"/>
    </source>
</evidence>
<dbReference type="Gene3D" id="2.60.40.1180">
    <property type="entry name" value="Golgi alpha-mannosidase II"/>
    <property type="match status" value="1"/>
</dbReference>
<evidence type="ECO:0000313" key="5">
    <source>
        <dbReference type="EMBL" id="MCA4703079.1"/>
    </source>
</evidence>
<feature type="signal peptide" evidence="1">
    <location>
        <begin position="1"/>
        <end position="17"/>
    </location>
</feature>